<evidence type="ECO:0000313" key="1">
    <source>
        <dbReference type="EMBL" id="MDZ5088132.1"/>
    </source>
</evidence>
<reference evidence="1 2" key="1">
    <citation type="journal article" date="2021" name="Chemosphere">
        <title>Bioballs carrying a syntrophic Rhodococcus and Mycolicibacterium consortium for simultaneous sorption and biodegradation of fuel oil in contaminated freshwater.</title>
        <authorList>
            <person name="Naloka K."/>
            <person name="Polrit D."/>
            <person name="Muangchinda C."/>
            <person name="Thoetkiattikul H."/>
            <person name="Pinyakong O."/>
        </authorList>
    </citation>
    <scope>NUCLEOTIDE SEQUENCE [LARGE SCALE GENOMIC DNA]</scope>
    <source>
        <strain evidence="1 2">J101</strain>
    </source>
</reference>
<protein>
    <submittedName>
        <fullName evidence="1">Xanthine dehydrogenase family protein molybdopterin-binding subunit</fullName>
    </submittedName>
</protein>
<proteinExistence type="predicted"/>
<evidence type="ECO:0000313" key="2">
    <source>
        <dbReference type="Proteomes" id="UP001289645"/>
    </source>
</evidence>
<dbReference type="Proteomes" id="UP001289645">
    <property type="component" value="Unassembled WGS sequence"/>
</dbReference>
<name>A0ACC6MMN9_MYCPF</name>
<gene>
    <name evidence="1" type="ORF">OHX15_22300</name>
</gene>
<organism evidence="1 2">
    <name type="scientific">Mycolicibacterium parafortuitum</name>
    <name type="common">Mycobacterium parafortuitum</name>
    <dbReference type="NCBI Taxonomy" id="39692"/>
    <lineage>
        <taxon>Bacteria</taxon>
        <taxon>Bacillati</taxon>
        <taxon>Actinomycetota</taxon>
        <taxon>Actinomycetes</taxon>
        <taxon>Mycobacteriales</taxon>
        <taxon>Mycobacteriaceae</taxon>
        <taxon>Mycolicibacterium</taxon>
    </lineage>
</organism>
<sequence length="786" mass="82359">MAVGEKDPLTPVASESGADRPWVGSSVRRREDDRMLGGRGRFLADLAAGAAHVVFVRSSQAHAKITGIDTAVAERMPGVHGVFGAADLGLDGAWIPALTTPDPDFSAATSLELAEQRLPILAADRVHYVGQPIAVVVAADRYVAEDAAESVVVSYQALPVLTDAVTALDPDSPALFGHLPTNQAARLEYEFGAPDEAFDTAAHVVEGTYRMERHGAVPLECRGVLADYDAGRGRVEVHTSTQVPHMVRNAICAVTGWDRQDIVVSVPDVGGGFGTKANVYGEEIVLAVLARHTGQRVVWVEDRQEHLLASAQARDQLHRARLAVDAEGAILAWDVDFVVDIGAGSLWVAGIVANTAVHLMGPYRIPAMHVRGYAALTNKTLVAQYRGAGRPEATFALERSLDAAAAVVGISGEEIRRRNLLGAADLPYARPLPYRDGVPICFDGGDYLACLDSAVRTLPRSEVDVCAIENPDHHVGYGLSCYLEATGRGPHETARVRVLPSGQFEVTAGAASAGQGHETVFAQVAADALDVPLQRVRYRPCDTEQLPEGVGTFASRSAVLAGSAVHQACGELIVLASQRAAQLVDAESVGYAGGRFTAAGTAVGWDELAAAGRVGGAGEGGAALDVTSVYRVPTVTWTMGVHAVILGVHRRTGIVKVLRYAVSHEGGREINPRIVEGQIVGGVAQGIGGALFEAWRYSPTGEPTSTTFAAYHLPLTTDVPPVLVNHHHVATPANPLGVRGAGESGTIAVYAAVAAAVDDALGGGHHVTTTPIGTADLCRALDRVAS</sequence>
<comment type="caution">
    <text evidence="1">The sequence shown here is derived from an EMBL/GenBank/DDBJ whole genome shotgun (WGS) entry which is preliminary data.</text>
</comment>
<accession>A0ACC6MMN9</accession>
<dbReference type="EMBL" id="JAOXLN010000028">
    <property type="protein sequence ID" value="MDZ5088132.1"/>
    <property type="molecule type" value="Genomic_DNA"/>
</dbReference>
<keyword evidence="2" id="KW-1185">Reference proteome</keyword>